<gene>
    <name evidence="3" type="ORF">CKF58_00770</name>
</gene>
<feature type="non-terminal residue" evidence="3">
    <location>
        <position position="1753"/>
    </location>
</feature>
<evidence type="ECO:0000313" key="3">
    <source>
        <dbReference type="EMBL" id="RIY40331.1"/>
    </source>
</evidence>
<reference evidence="3 4" key="1">
    <citation type="submission" date="2017-08" db="EMBL/GenBank/DDBJ databases">
        <title>Reclassification of Bisgaard taxon 37 and 44.</title>
        <authorList>
            <person name="Christensen H."/>
        </authorList>
    </citation>
    <scope>NUCLEOTIDE SEQUENCE [LARGE SCALE GENOMIC DNA]</scope>
    <source>
        <strain evidence="3 4">111</strain>
    </source>
</reference>
<keyword evidence="4" id="KW-1185">Reference proteome</keyword>
<sequence length="1753" mass="198333">MQNYLNKYFVFHYQGKEFGAKNDSYYLILSATPGDVDHMHAWDQYGINSYDLCSYFDNRLNYVGIRLGAQTKQHFSLNLRADLAASAGTNLNYIPVYEGGNSPDLGMLVHDNLSRMTYYLDQRHSELLLVSIGKFYQEVEADLDAIDDAANQVAQMFAQAETLREQQVVQESGMSLEHAGHLAMLDSLKSQLEFLLEGGLRTTWQEDDPVVAFANRYVPEDVDNDDQRSLLTELDVEEGYYPVPKALRETPRHVYEQLSYNLGVKESIHGFGEGFAAYIYKREGGDFLVKSLEIWGYQEGIAEKAKDMLVEHQITGKHEPRVVQIDGKTYVEPQNTEITLTDGTVLSVDDYAKLLKENPESINKAALEASKVITYDLVRIFGDQYVYGSNIYLSSGFKWALQVLLHDFRSQDANLVQQIKDQAVLAVRVLLADVNAALAQVRANIAQAQAEHLAKLEQGMLTRETLSHKLVSEYHQWFTKPEALSARDYVRAFAGQKFAQENAFLNFVGQVEQALAEQEQAKQRAKAFRKEQPFLAGAPSFPFDDIREKGVAARALPGWIPGSLGEILGFDYVEGCNLAQRILPRDLPAAEVEKFVSRFAALDRALNTLFKRHLSFKRLLLSDLAKDVNHSNLMQNATSYQLENGKRYAVFDSFTDISDLLEGFQERVASYEQEGASPDHSVFLTAGLNPQVLENVDFKDLYFSLFKDYTHENSYREILANEGALAHDNKELGYYVDYLTLQFALGFITLDEYFVQRLRGVEAAFAISHVNFELVGQIRNYDLPKLTDLVNLEDVEEYWQKYQNQRCTNHDHVSDDEIFALVQSYFNEEISPIVHRVYQELKAQGLIGKTVKEAFITLEQAFAQAQDKPADPTTPPTKHKVYLGNGEVIEVEDIAAYFSPEQETTPLVTDTLTANSFVACTSQDQEAFAEQLATGAVAKSTEDVADGEAQANTQASAQDSTASKGKAKTSAKASTKAKASVTKANTANDEPVPAPTLGQMLHPLHDMFSGKPPVFAYATTDVSTPAKRRNLELPNGDRVIDLPFIVENLPQLAKLVAEHSLATKAAYDSAFKYARPYHHQEPSLFLGENAQRQVEYALPLTVNSANFKDLINLYDLKHLEFKIYVGLESLYYRAPREEDSQQFMRPDSSYGYQRFKPELLAVSMYDKALFNNDVTTLRQKYLLDENRGVHNFMYSLKDGAINLGVTNARLRNMLPTFADPIRQMRIDVSHLQNLEHVDRLPPGSLDNASWVLRDIFRTGYAVINNPVDVVIQLRDKFAPRANKVNPSSYLDSSLAANYKNEISGGGKRRLFFGQSSINLPEYREVLAGAIVRYAEENELMKTAPGKHKFDYQALGASAEQAVRLLSNKHKDLTALPEEYDYQSQAISNTLKREQLTAQLATVEQHLEANKRDNLASYINIRVADTQQKNLLHDQVGAHVVAKTVPPGDESMELVFTELPNYLEIKRLFARNFVEVKQSYRELAYLTDNLKRCRARLKRLHDFAEQDMTPEQTQELAEQIGRVYIETRETMRLLNARSDHLEKLSSSQKLNKGLKRILNAYHHIFEEGEKETTKAIKDLREVDIDITLPLDGQNNPATPAPEDMPVVNSLLQSIIRSAIDGQIDPRSEQALEIQKALADLEQEFAAFEEEIRQEELAAQQAQEQAEKEQAEEDAQDEEQTPQTAKARNRPTADTFYSSSEHDDDFDDDDFGDDFDNEYDDDFDDFDDDLDDDSDEDQDYDFADDSDDQDYDFAD</sequence>
<feature type="compositionally biased region" description="Acidic residues" evidence="2">
    <location>
        <begin position="1668"/>
        <end position="1678"/>
    </location>
</feature>
<feature type="compositionally biased region" description="Low complexity" evidence="2">
    <location>
        <begin position="960"/>
        <end position="987"/>
    </location>
</feature>
<evidence type="ECO:0000256" key="2">
    <source>
        <dbReference type="SAM" id="MobiDB-lite"/>
    </source>
</evidence>
<evidence type="ECO:0000313" key="4">
    <source>
        <dbReference type="Proteomes" id="UP000265916"/>
    </source>
</evidence>
<comment type="caution">
    <text evidence="3">The sequence shown here is derived from an EMBL/GenBank/DDBJ whole genome shotgun (WGS) entry which is preliminary data.</text>
</comment>
<proteinExistence type="predicted"/>
<keyword evidence="1" id="KW-0175">Coiled coil</keyword>
<evidence type="ECO:0000256" key="1">
    <source>
        <dbReference type="SAM" id="Coils"/>
    </source>
</evidence>
<feature type="region of interest" description="Disordered" evidence="2">
    <location>
        <begin position="943"/>
        <end position="993"/>
    </location>
</feature>
<dbReference type="Proteomes" id="UP000265916">
    <property type="component" value="Unassembled WGS sequence"/>
</dbReference>
<dbReference type="EMBL" id="NRJG01000012">
    <property type="protein sequence ID" value="RIY40331.1"/>
    <property type="molecule type" value="Genomic_DNA"/>
</dbReference>
<feature type="coiled-coil region" evidence="1">
    <location>
        <begin position="431"/>
        <end position="458"/>
    </location>
</feature>
<feature type="compositionally biased region" description="Polar residues" evidence="2">
    <location>
        <begin position="950"/>
        <end position="959"/>
    </location>
</feature>
<protein>
    <submittedName>
        <fullName evidence="3">Uncharacterized protein</fullName>
    </submittedName>
</protein>
<dbReference type="RefSeq" id="WP_222987630.1">
    <property type="nucleotide sequence ID" value="NZ_NRJG01000012.1"/>
</dbReference>
<feature type="region of interest" description="Disordered" evidence="2">
    <location>
        <begin position="1653"/>
        <end position="1753"/>
    </location>
</feature>
<name>A0A3A1YS38_9GAMM</name>
<feature type="compositionally biased region" description="Acidic residues" evidence="2">
    <location>
        <begin position="1700"/>
        <end position="1753"/>
    </location>
</feature>
<organism evidence="3 4">
    <name type="scientific">Psittacicella hinzii</name>
    <dbReference type="NCBI Taxonomy" id="2028575"/>
    <lineage>
        <taxon>Bacteria</taxon>
        <taxon>Pseudomonadati</taxon>
        <taxon>Pseudomonadota</taxon>
        <taxon>Gammaproteobacteria</taxon>
        <taxon>Pasteurellales</taxon>
        <taxon>Psittacicellaceae</taxon>
        <taxon>Psittacicella</taxon>
    </lineage>
</organism>
<accession>A0A3A1YS38</accession>